<proteinExistence type="predicted"/>
<name>A0ACB9ENP1_9ASTR</name>
<protein>
    <submittedName>
        <fullName evidence="1">Uncharacterized protein</fullName>
    </submittedName>
</protein>
<dbReference type="Proteomes" id="UP001056120">
    <property type="component" value="Linkage Group LG17"/>
</dbReference>
<gene>
    <name evidence="1" type="ORF">L1987_50872</name>
</gene>
<organism evidence="1 2">
    <name type="scientific">Smallanthus sonchifolius</name>
    <dbReference type="NCBI Taxonomy" id="185202"/>
    <lineage>
        <taxon>Eukaryota</taxon>
        <taxon>Viridiplantae</taxon>
        <taxon>Streptophyta</taxon>
        <taxon>Embryophyta</taxon>
        <taxon>Tracheophyta</taxon>
        <taxon>Spermatophyta</taxon>
        <taxon>Magnoliopsida</taxon>
        <taxon>eudicotyledons</taxon>
        <taxon>Gunneridae</taxon>
        <taxon>Pentapetalae</taxon>
        <taxon>asterids</taxon>
        <taxon>campanulids</taxon>
        <taxon>Asterales</taxon>
        <taxon>Asteraceae</taxon>
        <taxon>Asteroideae</taxon>
        <taxon>Heliantheae alliance</taxon>
        <taxon>Millerieae</taxon>
        <taxon>Smallanthus</taxon>
    </lineage>
</organism>
<evidence type="ECO:0000313" key="1">
    <source>
        <dbReference type="EMBL" id="KAI3760477.1"/>
    </source>
</evidence>
<accession>A0ACB9ENP1</accession>
<sequence>MPPSQDRPHPPYPYPPHPTPTLPTPPPPITPHYVATRLRKGVGGVGWGGVGRGGGGSGVGGDGGGIDREMAACGGWGGGRWRWVGWVWVGGDGASHLPVRHLPPPSPRVSPFILNLNKPHSTLSIRHHQFRFQFLSAGGCFRRPSAGTIKPLLNMGQSLSCRLQDEHGLFTAVQFGDLESVKTLLERDPNLIRLTTVYDRHSALHIAAANGQIEILSLLLENPSVNPDSLNRQKQTPLMLAAMHGKISCVEKLIGAGSNILMFDSINRRTCLHYAAYYGHSDCLQTVLSSARNSHVAVSWGFSRFVNIRDDKGATPLHLAARQRRAQCVHILLDNGALVCASTGGYGHLGSTPLHLAARGGSLDCIRELLAWGADRLHRDASGRIPYTVALKHKNGACAALLNPSSAEPLVWPSPLKFISELNQDAKALLEQALMEVNREREKNILKGSGFSVSSPSHSDATGIDDNISEASDSQLCCICFDQLCAIEVQDCGHQMCAQCTLALCCHNKPNPTTATLPQPICPFCRSNIARLTVIKVKINSIDQDLDLYSSPKLRKSRKSQNLSEGSSSFRGLSTVPSFGRMVGRNSGQISVDHECDKP</sequence>
<dbReference type="EMBL" id="CM042034">
    <property type="protein sequence ID" value="KAI3760477.1"/>
    <property type="molecule type" value="Genomic_DNA"/>
</dbReference>
<keyword evidence="2" id="KW-1185">Reference proteome</keyword>
<reference evidence="1 2" key="2">
    <citation type="journal article" date="2022" name="Mol. Ecol. Resour.">
        <title>The genomes of chicory, endive, great burdock and yacon provide insights into Asteraceae paleo-polyploidization history and plant inulin production.</title>
        <authorList>
            <person name="Fan W."/>
            <person name="Wang S."/>
            <person name="Wang H."/>
            <person name="Wang A."/>
            <person name="Jiang F."/>
            <person name="Liu H."/>
            <person name="Zhao H."/>
            <person name="Xu D."/>
            <person name="Zhang Y."/>
        </authorList>
    </citation>
    <scope>NUCLEOTIDE SEQUENCE [LARGE SCALE GENOMIC DNA]</scope>
    <source>
        <strain evidence="2">cv. Yunnan</strain>
        <tissue evidence="1">Leaves</tissue>
    </source>
</reference>
<evidence type="ECO:0000313" key="2">
    <source>
        <dbReference type="Proteomes" id="UP001056120"/>
    </source>
</evidence>
<comment type="caution">
    <text evidence="1">The sequence shown here is derived from an EMBL/GenBank/DDBJ whole genome shotgun (WGS) entry which is preliminary data.</text>
</comment>
<reference evidence="2" key="1">
    <citation type="journal article" date="2022" name="Mol. Ecol. Resour.">
        <title>The genomes of chicory, endive, great burdock and yacon provide insights into Asteraceae palaeo-polyploidization history and plant inulin production.</title>
        <authorList>
            <person name="Fan W."/>
            <person name="Wang S."/>
            <person name="Wang H."/>
            <person name="Wang A."/>
            <person name="Jiang F."/>
            <person name="Liu H."/>
            <person name="Zhao H."/>
            <person name="Xu D."/>
            <person name="Zhang Y."/>
        </authorList>
    </citation>
    <scope>NUCLEOTIDE SEQUENCE [LARGE SCALE GENOMIC DNA]</scope>
    <source>
        <strain evidence="2">cv. Yunnan</strain>
    </source>
</reference>